<keyword evidence="3" id="KW-0813">Transport</keyword>
<dbReference type="InterPro" id="IPR029705">
    <property type="entry name" value="VPS35L"/>
</dbReference>
<reference evidence="8" key="1">
    <citation type="submission" date="2016-11" db="UniProtKB">
        <authorList>
            <consortium name="WormBaseParasite"/>
        </authorList>
    </citation>
    <scope>IDENTIFICATION</scope>
</reference>
<sequence>ATADAGLPSSVDEARVDSNSKQPSTVPKQQQQQQQKQPAAEFVDPLSAMSDPLSPCLAPAPQIPLAPASLLHPAPLQQQLAGSAKAISKSPNTTINSLSDMEPWDVAEIRYMAKYTTTAKLTLVSGSYLAPSSLSASSSGATGASSTASAAAAAAQSSSTSLSDKVKSRLEQLDELAEDTSSRRRRQRDGQELVLQNRFDSASCYPRLYVEAALLPCYRFVDDRLIGPAIAGWALPACRARLACAESGLDIPTLAGGDSASPAAARRRALPTRCPVWPPLPPELIAEESVAIGNAVASDKVPQSCCPILVQLLGDSLTQASASAWRPAESALALLNSAWGAVRSANPRPDEYIACASAWVSWVAKCLQCCES</sequence>
<dbReference type="PANTHER" id="PTHR13673">
    <property type="entry name" value="ESOPHAGEAL CANCER ASSOCIATED PROTEIN"/>
    <property type="match status" value="1"/>
</dbReference>
<dbReference type="GO" id="GO:0015031">
    <property type="term" value="P:protein transport"/>
    <property type="evidence" value="ECO:0007669"/>
    <property type="project" value="UniProtKB-KW"/>
</dbReference>
<feature type="compositionally biased region" description="Low complexity" evidence="6">
    <location>
        <begin position="28"/>
        <end position="37"/>
    </location>
</feature>
<evidence type="ECO:0000256" key="5">
    <source>
        <dbReference type="ARBA" id="ARBA00022927"/>
    </source>
</evidence>
<accession>A0A1I8FQF2</accession>
<comment type="subcellular location">
    <subcellularLocation>
        <location evidence="1">Endosome</location>
    </subcellularLocation>
</comment>
<keyword evidence="7" id="KW-1185">Reference proteome</keyword>
<evidence type="ECO:0000256" key="3">
    <source>
        <dbReference type="ARBA" id="ARBA00022448"/>
    </source>
</evidence>
<proteinExistence type="inferred from homology"/>
<feature type="region of interest" description="Disordered" evidence="6">
    <location>
        <begin position="1"/>
        <end position="55"/>
    </location>
</feature>
<dbReference type="GO" id="GO:0032456">
    <property type="term" value="P:endocytic recycling"/>
    <property type="evidence" value="ECO:0007669"/>
    <property type="project" value="InterPro"/>
</dbReference>
<keyword evidence="4" id="KW-0967">Endosome</keyword>
<evidence type="ECO:0000256" key="1">
    <source>
        <dbReference type="ARBA" id="ARBA00004177"/>
    </source>
</evidence>
<keyword evidence="5" id="KW-0653">Protein transport</keyword>
<name>A0A1I8FQF2_9PLAT</name>
<dbReference type="PANTHER" id="PTHR13673:SF0">
    <property type="entry name" value="VPS35 ENDOSOMAL PROTEIN-SORTING FACTOR-LIKE"/>
    <property type="match status" value="1"/>
</dbReference>
<dbReference type="WBParaSite" id="maker-unitig_43142-snap-gene-0.3-mRNA-1">
    <property type="protein sequence ID" value="maker-unitig_43142-snap-gene-0.3-mRNA-1"/>
    <property type="gene ID" value="maker-unitig_43142-snap-gene-0.3"/>
</dbReference>
<evidence type="ECO:0000256" key="2">
    <source>
        <dbReference type="ARBA" id="ARBA00010704"/>
    </source>
</evidence>
<evidence type="ECO:0000256" key="4">
    <source>
        <dbReference type="ARBA" id="ARBA00022753"/>
    </source>
</evidence>
<comment type="similarity">
    <text evidence="2">Belongs to the VPS35L family.</text>
</comment>
<dbReference type="Proteomes" id="UP000095280">
    <property type="component" value="Unplaced"/>
</dbReference>
<dbReference type="GO" id="GO:0005768">
    <property type="term" value="C:endosome"/>
    <property type="evidence" value="ECO:0007669"/>
    <property type="project" value="UniProtKB-SubCell"/>
</dbReference>
<dbReference type="AlphaFoldDB" id="A0A1I8FQF2"/>
<evidence type="ECO:0000256" key="6">
    <source>
        <dbReference type="SAM" id="MobiDB-lite"/>
    </source>
</evidence>
<evidence type="ECO:0000313" key="7">
    <source>
        <dbReference type="Proteomes" id="UP000095280"/>
    </source>
</evidence>
<protein>
    <submittedName>
        <fullName evidence="8">DUF2263 domain-containing protein</fullName>
    </submittedName>
</protein>
<evidence type="ECO:0000313" key="8">
    <source>
        <dbReference type="WBParaSite" id="maker-unitig_43142-snap-gene-0.3-mRNA-1"/>
    </source>
</evidence>
<organism evidence="7 8">
    <name type="scientific">Macrostomum lignano</name>
    <dbReference type="NCBI Taxonomy" id="282301"/>
    <lineage>
        <taxon>Eukaryota</taxon>
        <taxon>Metazoa</taxon>
        <taxon>Spiralia</taxon>
        <taxon>Lophotrochozoa</taxon>
        <taxon>Platyhelminthes</taxon>
        <taxon>Rhabditophora</taxon>
        <taxon>Macrostomorpha</taxon>
        <taxon>Macrostomida</taxon>
        <taxon>Macrostomidae</taxon>
        <taxon>Macrostomum</taxon>
    </lineage>
</organism>